<dbReference type="InterPro" id="IPR047057">
    <property type="entry name" value="MerR_fam"/>
</dbReference>
<evidence type="ECO:0000256" key="4">
    <source>
        <dbReference type="ARBA" id="ARBA00023163"/>
    </source>
</evidence>
<dbReference type="GO" id="GO:0003677">
    <property type="term" value="F:DNA binding"/>
    <property type="evidence" value="ECO:0007669"/>
    <property type="project" value="UniProtKB-KW"/>
</dbReference>
<evidence type="ECO:0000313" key="6">
    <source>
        <dbReference type="EMBL" id="SCZ01672.1"/>
    </source>
</evidence>
<dbReference type="Proteomes" id="UP000198636">
    <property type="component" value="Unassembled WGS sequence"/>
</dbReference>
<dbReference type="RefSeq" id="WP_091546327.1">
    <property type="nucleotide sequence ID" value="NZ_FMUS01000029.1"/>
</dbReference>
<keyword evidence="2" id="KW-0805">Transcription regulation</keyword>
<organism evidence="6 7">
    <name type="scientific">Alkaliphilus peptidifermentans DSM 18978</name>
    <dbReference type="NCBI Taxonomy" id="1120976"/>
    <lineage>
        <taxon>Bacteria</taxon>
        <taxon>Bacillati</taxon>
        <taxon>Bacillota</taxon>
        <taxon>Clostridia</taxon>
        <taxon>Peptostreptococcales</taxon>
        <taxon>Natronincolaceae</taxon>
        <taxon>Alkaliphilus</taxon>
    </lineage>
</organism>
<keyword evidence="3 6" id="KW-0238">DNA-binding</keyword>
<protein>
    <submittedName>
        <fullName evidence="6">DNA-binding transcriptional regulator, MerR family</fullName>
    </submittedName>
</protein>
<dbReference type="OrthoDB" id="122388at2"/>
<dbReference type="PANTHER" id="PTHR30204">
    <property type="entry name" value="REDOX-CYCLING DRUG-SENSING TRANSCRIPTIONAL ACTIVATOR SOXR"/>
    <property type="match status" value="1"/>
</dbReference>
<dbReference type="InterPro" id="IPR000551">
    <property type="entry name" value="MerR-type_HTH_dom"/>
</dbReference>
<sequence>MKYYKTSEIAKMVGVHPNTVRLYEEWGFLQVIPRNSSGYRVFTEEHLEQMKLARMALRCQFVEGNIRKMAAAIVRTAAQGNLKEALEKAFNYLLHIKNERVRAEEVLDLIDKWINGEMDKDTGIYYKRMNVAKLLNVSIDVLRNWERNGLIDTPRNDKNNYRMYGPYEINRIKVIRTLRSANYSIMSIHRMLRFIDKGQKDNIKELINTPLPHEDIISATDRWISTLIESEKDARDVINQLKKMNRINYKDTSNKP</sequence>
<dbReference type="AlphaFoldDB" id="A0A1G5KM58"/>
<evidence type="ECO:0000256" key="2">
    <source>
        <dbReference type="ARBA" id="ARBA00023015"/>
    </source>
</evidence>
<dbReference type="PANTHER" id="PTHR30204:SF69">
    <property type="entry name" value="MERR-FAMILY TRANSCRIPTIONAL REGULATOR"/>
    <property type="match status" value="1"/>
</dbReference>
<dbReference type="InterPro" id="IPR009061">
    <property type="entry name" value="DNA-bd_dom_put_sf"/>
</dbReference>
<dbReference type="SMART" id="SM00422">
    <property type="entry name" value="HTH_MERR"/>
    <property type="match status" value="2"/>
</dbReference>
<dbReference type="PROSITE" id="PS50937">
    <property type="entry name" value="HTH_MERR_2"/>
    <property type="match status" value="2"/>
</dbReference>
<evidence type="ECO:0000259" key="5">
    <source>
        <dbReference type="PROSITE" id="PS50937"/>
    </source>
</evidence>
<evidence type="ECO:0000256" key="3">
    <source>
        <dbReference type="ARBA" id="ARBA00023125"/>
    </source>
</evidence>
<evidence type="ECO:0000313" key="7">
    <source>
        <dbReference type="Proteomes" id="UP000198636"/>
    </source>
</evidence>
<keyword evidence="4" id="KW-0804">Transcription</keyword>
<dbReference type="STRING" id="1120976.SAMN03080606_03595"/>
<dbReference type="Gene3D" id="1.10.1660.10">
    <property type="match status" value="2"/>
</dbReference>
<keyword evidence="7" id="KW-1185">Reference proteome</keyword>
<dbReference type="CDD" id="cd00592">
    <property type="entry name" value="HTH_MerR-like"/>
    <property type="match status" value="1"/>
</dbReference>
<dbReference type="SUPFAM" id="SSF46955">
    <property type="entry name" value="Putative DNA-binding domain"/>
    <property type="match status" value="2"/>
</dbReference>
<feature type="domain" description="HTH merR-type" evidence="5">
    <location>
        <begin position="3"/>
        <end position="72"/>
    </location>
</feature>
<accession>A0A1G5KM58</accession>
<reference evidence="6 7" key="1">
    <citation type="submission" date="2016-10" db="EMBL/GenBank/DDBJ databases">
        <authorList>
            <person name="de Groot N.N."/>
        </authorList>
    </citation>
    <scope>NUCLEOTIDE SEQUENCE [LARGE SCALE GENOMIC DNA]</scope>
    <source>
        <strain evidence="6 7">DSM 18978</strain>
    </source>
</reference>
<gene>
    <name evidence="6" type="ORF">SAMN03080606_03595</name>
</gene>
<dbReference type="GO" id="GO:0003700">
    <property type="term" value="F:DNA-binding transcription factor activity"/>
    <property type="evidence" value="ECO:0007669"/>
    <property type="project" value="InterPro"/>
</dbReference>
<proteinExistence type="predicted"/>
<dbReference type="PROSITE" id="PS00552">
    <property type="entry name" value="HTH_MERR_1"/>
    <property type="match status" value="1"/>
</dbReference>
<feature type="domain" description="HTH merR-type" evidence="5">
    <location>
        <begin position="131"/>
        <end position="194"/>
    </location>
</feature>
<keyword evidence="1" id="KW-0678">Repressor</keyword>
<dbReference type="Pfam" id="PF13411">
    <property type="entry name" value="MerR_1"/>
    <property type="match status" value="2"/>
</dbReference>
<name>A0A1G5KM58_9FIRM</name>
<dbReference type="EMBL" id="FMUS01000029">
    <property type="protein sequence ID" value="SCZ01672.1"/>
    <property type="molecule type" value="Genomic_DNA"/>
</dbReference>
<evidence type="ECO:0000256" key="1">
    <source>
        <dbReference type="ARBA" id="ARBA00022491"/>
    </source>
</evidence>